<keyword evidence="2 4" id="KW-0378">Hydrolase</keyword>
<name>A0A9D1VX82_9FIRM</name>
<dbReference type="Pfam" id="PF14310">
    <property type="entry name" value="Fn3-like"/>
    <property type="match status" value="1"/>
</dbReference>
<dbReference type="GO" id="GO:0005975">
    <property type="term" value="P:carbohydrate metabolic process"/>
    <property type="evidence" value="ECO:0007669"/>
    <property type="project" value="InterPro"/>
</dbReference>
<keyword evidence="3" id="KW-0119">Carbohydrate metabolism</keyword>
<dbReference type="Gene3D" id="3.40.50.1700">
    <property type="entry name" value="Glycoside hydrolase family 3 C-terminal domain"/>
    <property type="match status" value="1"/>
</dbReference>
<dbReference type="Proteomes" id="UP000824243">
    <property type="component" value="Unassembled WGS sequence"/>
</dbReference>
<dbReference type="InterPro" id="IPR026891">
    <property type="entry name" value="Fn3-like"/>
</dbReference>
<dbReference type="GO" id="GO:0004553">
    <property type="term" value="F:hydrolase activity, hydrolyzing O-glycosyl compounds"/>
    <property type="evidence" value="ECO:0007669"/>
    <property type="project" value="InterPro"/>
</dbReference>
<dbReference type="PANTHER" id="PTHR42715:SF10">
    <property type="entry name" value="BETA-GLUCOSIDASE"/>
    <property type="match status" value="1"/>
</dbReference>
<evidence type="ECO:0000313" key="7">
    <source>
        <dbReference type="Proteomes" id="UP000824243"/>
    </source>
</evidence>
<proteinExistence type="inferred from homology"/>
<evidence type="ECO:0000313" key="6">
    <source>
        <dbReference type="EMBL" id="HIX48513.1"/>
    </source>
</evidence>
<dbReference type="SMART" id="SM01217">
    <property type="entry name" value="Fn3_like"/>
    <property type="match status" value="1"/>
</dbReference>
<dbReference type="Gene3D" id="2.60.40.10">
    <property type="entry name" value="Immunoglobulins"/>
    <property type="match status" value="1"/>
</dbReference>
<dbReference type="SUPFAM" id="SSF51445">
    <property type="entry name" value="(Trans)glycosidases"/>
    <property type="match status" value="1"/>
</dbReference>
<dbReference type="InterPro" id="IPR017853">
    <property type="entry name" value="GH"/>
</dbReference>
<dbReference type="PANTHER" id="PTHR42715">
    <property type="entry name" value="BETA-GLUCOSIDASE"/>
    <property type="match status" value="1"/>
</dbReference>
<dbReference type="AlphaFoldDB" id="A0A9D1VX82"/>
<sequence length="819" mass="91475">MDIEKLIGKMTTEEKAALVSGTDFMYTNPIPRLGIPSLCMADGPHGLRKQTGEQDNGIAQSEPATAFPTAVTAASSWNPETARRIGRAIGEECRYYGVHVLLGPGVNIKRNPLCGRNFEYFSEDPLLAGSMGTAEVQGVQSQGVGVSVKHFALNNSENYRFMGNSIVDERAAREIYLKAFEQIVKETAPASMMCAYNQINGTYCSENRWLLTKVLRKEWGFDGVVMTDWGAMHNRVKSLKAGLDLEMPGDTAICRRWILDAVREGKLSMDVLDQAVRNILKWVSRYTGTEKAESADWEAHHALAARAAEDSAVLLKNNGILPLKEGEKILVAGELFEKMRYQGAGSSMIHPTRVTTVKDAFEERQLSYEYVPGYRVNSTAADFGLVREAVERAEGYDTVLVFAGLTDDVESEGCDRADMRLPENQLELIRALAETGKKTAVVLFGGSAVELPFADQVQAILHMFLPGQNGGTAAVRLLYGDANPSGRLAETWPVSYEDVPFSGSFGKEIREIYRESVYVGYRYYLTAGKRVRFPFGYGLSYTTFDYREMQVEETEEGFRVTCMVENTGLRDGAEVVQLYVSAPRTRIFKPEKELRAFRKVYVKAGESAQVTLAVKTDDLRYYHTGKKRWILEPGKYGFQLCRDCCTVMLSETVSLAGEEADPPYSPEAEEIYGHADLEKVTDEVFTGMSGVTVPQPLPSRPVTLESRFTDLNQSFFGRILFRAVLSVAEKQRKEAERMPEGTDKDNKRKGAVFLKRILESNSLISMSMSAGRSMPYHFACGFRELANGHLLRGIRYFLSPVRVPELPKDQTEKKKDERK</sequence>
<organism evidence="6 7">
    <name type="scientific">Candidatus Mediterraneibacter caccavium</name>
    <dbReference type="NCBI Taxonomy" id="2838661"/>
    <lineage>
        <taxon>Bacteria</taxon>
        <taxon>Bacillati</taxon>
        <taxon>Bacillota</taxon>
        <taxon>Clostridia</taxon>
        <taxon>Lachnospirales</taxon>
        <taxon>Lachnospiraceae</taxon>
        <taxon>Mediterraneibacter</taxon>
    </lineage>
</organism>
<dbReference type="EMBL" id="DXFA01000103">
    <property type="protein sequence ID" value="HIX48513.1"/>
    <property type="molecule type" value="Genomic_DNA"/>
</dbReference>
<dbReference type="Pfam" id="PF01915">
    <property type="entry name" value="Glyco_hydro_3_C"/>
    <property type="match status" value="1"/>
</dbReference>
<evidence type="ECO:0000256" key="2">
    <source>
        <dbReference type="ARBA" id="ARBA00022801"/>
    </source>
</evidence>
<dbReference type="InterPro" id="IPR019800">
    <property type="entry name" value="Glyco_hydro_3_AS"/>
</dbReference>
<reference evidence="6" key="2">
    <citation type="submission" date="2021-04" db="EMBL/GenBank/DDBJ databases">
        <authorList>
            <person name="Gilroy R."/>
        </authorList>
    </citation>
    <scope>NUCLEOTIDE SEQUENCE</scope>
    <source>
        <strain evidence="6">ChiSjej5B23-15282</strain>
    </source>
</reference>
<protein>
    <submittedName>
        <fullName evidence="6">Glycoside hydrolase family 3 C-terminal domain-containing protein</fullName>
    </submittedName>
</protein>
<accession>A0A9D1VX82</accession>
<dbReference type="PROSITE" id="PS00775">
    <property type="entry name" value="GLYCOSYL_HYDROL_F3"/>
    <property type="match status" value="1"/>
</dbReference>
<comment type="similarity">
    <text evidence="1 4">Belongs to the glycosyl hydrolase 3 family.</text>
</comment>
<dbReference type="InterPro" id="IPR050288">
    <property type="entry name" value="Cellulose_deg_GH3"/>
</dbReference>
<gene>
    <name evidence="6" type="ORF">H9981_05825</name>
</gene>
<dbReference type="InterPro" id="IPR036962">
    <property type="entry name" value="Glyco_hydro_3_N_sf"/>
</dbReference>
<reference evidence="6" key="1">
    <citation type="journal article" date="2021" name="PeerJ">
        <title>Extensive microbial diversity within the chicken gut microbiome revealed by metagenomics and culture.</title>
        <authorList>
            <person name="Gilroy R."/>
            <person name="Ravi A."/>
            <person name="Getino M."/>
            <person name="Pursley I."/>
            <person name="Horton D.L."/>
            <person name="Alikhan N.F."/>
            <person name="Baker D."/>
            <person name="Gharbi K."/>
            <person name="Hall N."/>
            <person name="Watson M."/>
            <person name="Adriaenssens E.M."/>
            <person name="Foster-Nyarko E."/>
            <person name="Jarju S."/>
            <person name="Secka A."/>
            <person name="Antonio M."/>
            <person name="Oren A."/>
            <person name="Chaudhuri R.R."/>
            <person name="La Ragione R."/>
            <person name="Hildebrand F."/>
            <person name="Pallen M.J."/>
        </authorList>
    </citation>
    <scope>NUCLEOTIDE SEQUENCE</scope>
    <source>
        <strain evidence="6">ChiSjej5B23-15282</strain>
    </source>
</reference>
<feature type="domain" description="Fibronectin type III-like" evidence="5">
    <location>
        <begin position="574"/>
        <end position="644"/>
    </location>
</feature>
<dbReference type="Pfam" id="PF00933">
    <property type="entry name" value="Glyco_hydro_3"/>
    <property type="match status" value="1"/>
</dbReference>
<evidence type="ECO:0000256" key="1">
    <source>
        <dbReference type="ARBA" id="ARBA00005336"/>
    </source>
</evidence>
<dbReference type="InterPro" id="IPR036881">
    <property type="entry name" value="Glyco_hydro_3_C_sf"/>
</dbReference>
<dbReference type="InterPro" id="IPR013783">
    <property type="entry name" value="Ig-like_fold"/>
</dbReference>
<dbReference type="SUPFAM" id="SSF52279">
    <property type="entry name" value="Beta-D-glucan exohydrolase, C-terminal domain"/>
    <property type="match status" value="1"/>
</dbReference>
<dbReference type="Gene3D" id="3.20.20.300">
    <property type="entry name" value="Glycoside hydrolase, family 3, N-terminal domain"/>
    <property type="match status" value="1"/>
</dbReference>
<evidence type="ECO:0000259" key="5">
    <source>
        <dbReference type="SMART" id="SM01217"/>
    </source>
</evidence>
<dbReference type="PRINTS" id="PR00133">
    <property type="entry name" value="GLHYDRLASE3"/>
</dbReference>
<dbReference type="InterPro" id="IPR001764">
    <property type="entry name" value="Glyco_hydro_3_N"/>
</dbReference>
<evidence type="ECO:0000256" key="4">
    <source>
        <dbReference type="RuleBase" id="RU361161"/>
    </source>
</evidence>
<keyword evidence="4" id="KW-0326">Glycosidase</keyword>
<evidence type="ECO:0000256" key="3">
    <source>
        <dbReference type="ARBA" id="ARBA00023277"/>
    </source>
</evidence>
<dbReference type="InterPro" id="IPR002772">
    <property type="entry name" value="Glyco_hydro_3_C"/>
</dbReference>
<comment type="caution">
    <text evidence="6">The sequence shown here is derived from an EMBL/GenBank/DDBJ whole genome shotgun (WGS) entry which is preliminary data.</text>
</comment>